<name>A0A0F9FH28_9ZZZZ</name>
<proteinExistence type="predicted"/>
<comment type="caution">
    <text evidence="1">The sequence shown here is derived from an EMBL/GenBank/DDBJ whole genome shotgun (WGS) entry which is preliminary data.</text>
</comment>
<dbReference type="AlphaFoldDB" id="A0A0F9FH28"/>
<gene>
    <name evidence="1" type="ORF">LCGC14_1951980</name>
</gene>
<evidence type="ECO:0000313" key="1">
    <source>
        <dbReference type="EMBL" id="KKL85714.1"/>
    </source>
</evidence>
<organism evidence="1">
    <name type="scientific">marine sediment metagenome</name>
    <dbReference type="NCBI Taxonomy" id="412755"/>
    <lineage>
        <taxon>unclassified sequences</taxon>
        <taxon>metagenomes</taxon>
        <taxon>ecological metagenomes</taxon>
    </lineage>
</organism>
<sequence length="70" mass="8306">MKITKTIKNRTHITVYTDTLGDKLAVNVRYEEFITKEEFKQIVEQKIIIQQNKKDESTKQLKYDMVKVDG</sequence>
<reference evidence="1" key="1">
    <citation type="journal article" date="2015" name="Nature">
        <title>Complex archaea that bridge the gap between prokaryotes and eukaryotes.</title>
        <authorList>
            <person name="Spang A."/>
            <person name="Saw J.H."/>
            <person name="Jorgensen S.L."/>
            <person name="Zaremba-Niedzwiedzka K."/>
            <person name="Martijn J."/>
            <person name="Lind A.E."/>
            <person name="van Eijk R."/>
            <person name="Schleper C."/>
            <person name="Guy L."/>
            <person name="Ettema T.J."/>
        </authorList>
    </citation>
    <scope>NUCLEOTIDE SEQUENCE</scope>
</reference>
<dbReference type="EMBL" id="LAZR01021330">
    <property type="protein sequence ID" value="KKL85714.1"/>
    <property type="molecule type" value="Genomic_DNA"/>
</dbReference>
<protein>
    <submittedName>
        <fullName evidence="1">Uncharacterized protein</fullName>
    </submittedName>
</protein>
<accession>A0A0F9FH28</accession>